<comment type="caution">
    <text evidence="1">The sequence shown here is derived from an EMBL/GenBank/DDBJ whole genome shotgun (WGS) entry which is preliminary data.</text>
</comment>
<sequence length="397" mass="46083">MTALGYYFKKGIMRNRTISLSSDSCDEDNVPLKQIKQNKCTEDPNSYDNLRKRSVQACEFCDRISNNRYSSLIHNVSHIIIPLLNQTVLECPICLHSFTSRTELRSHSIKKHPEVPVEQMPVLHDYGSVKKVTPLKIQEDEPNVITIGTKENGTKVEPIKNRLKFEDDDVIFVGTTSNQLLNDLTTDCKVNLEVFHTPWLNGEVDEFSGKSVHYDELIKPGVYRCKKCGKGFPFRYDAIIHETSHMKLKNSQLSLCVICKKYLVGGRNDLRHHYLTYHKGNLDKKQVPDSEYLPKILFEDSTEDKRTFDSKMLTLCDLCFSFCRNKSSMNYECVQTVSKIGKRFECEKCGQLFFEINLVKRSLQRRAIYGTHTQKKRKKTNEDRLKTIANRFKMMKH</sequence>
<dbReference type="Proteomes" id="UP001231649">
    <property type="component" value="Chromosome 31"/>
</dbReference>
<evidence type="ECO:0000313" key="2">
    <source>
        <dbReference type="Proteomes" id="UP001231649"/>
    </source>
</evidence>
<accession>A0ACC2Q2G4</accession>
<organism evidence="1 2">
    <name type="scientific">Mythimna loreyi</name>
    <dbReference type="NCBI Taxonomy" id="667449"/>
    <lineage>
        <taxon>Eukaryota</taxon>
        <taxon>Metazoa</taxon>
        <taxon>Ecdysozoa</taxon>
        <taxon>Arthropoda</taxon>
        <taxon>Hexapoda</taxon>
        <taxon>Insecta</taxon>
        <taxon>Pterygota</taxon>
        <taxon>Neoptera</taxon>
        <taxon>Endopterygota</taxon>
        <taxon>Lepidoptera</taxon>
        <taxon>Glossata</taxon>
        <taxon>Ditrysia</taxon>
        <taxon>Noctuoidea</taxon>
        <taxon>Noctuidae</taxon>
        <taxon>Noctuinae</taxon>
        <taxon>Hadenini</taxon>
        <taxon>Mythimna</taxon>
    </lineage>
</organism>
<dbReference type="EMBL" id="CM056807">
    <property type="protein sequence ID" value="KAJ8705761.1"/>
    <property type="molecule type" value="Genomic_DNA"/>
</dbReference>
<keyword evidence="2" id="KW-1185">Reference proteome</keyword>
<gene>
    <name evidence="1" type="ORF">PYW08_012807</name>
</gene>
<proteinExistence type="predicted"/>
<evidence type="ECO:0000313" key="1">
    <source>
        <dbReference type="EMBL" id="KAJ8705761.1"/>
    </source>
</evidence>
<name>A0ACC2Q2G4_9NEOP</name>
<protein>
    <submittedName>
        <fullName evidence="1">Uncharacterized protein</fullName>
    </submittedName>
</protein>
<reference evidence="1" key="1">
    <citation type="submission" date="2023-03" db="EMBL/GenBank/DDBJ databases">
        <title>Chromosome-level genomes of two armyworms, Mythimna separata and Mythimna loreyi, provide insights into the biosynthesis and reception of sex pheromones.</title>
        <authorList>
            <person name="Zhao H."/>
        </authorList>
    </citation>
    <scope>NUCLEOTIDE SEQUENCE</scope>
    <source>
        <strain evidence="1">BeijingLab</strain>
    </source>
</reference>